<proteinExistence type="predicted"/>
<dbReference type="GO" id="GO:0003676">
    <property type="term" value="F:nucleic acid binding"/>
    <property type="evidence" value="ECO:0007669"/>
    <property type="project" value="InterPro"/>
</dbReference>
<sequence>MGILTVLIVTPYNSRCSIYTDSNNCINTSQSLLHTPTSPRRQPKQKTWVVKIRNLHVKMIKVKAYTNDKFNEYAGQLTKAGANIKDPIVNYKFFSDYSLGLIKWRDLYAVDQILEVVVITPYEQKIFDSLVNNISLKPIEQHILDGRIDWTFTKQWMNFNPTDQV</sequence>
<gene>
    <name evidence="1" type="ORF">RhiirA5_406641</name>
</gene>
<dbReference type="EMBL" id="LLXJ01000035">
    <property type="protein sequence ID" value="PKC16757.1"/>
    <property type="molecule type" value="Genomic_DNA"/>
</dbReference>
<evidence type="ECO:0000313" key="1">
    <source>
        <dbReference type="EMBL" id="PKC16757.1"/>
    </source>
</evidence>
<dbReference type="InterPro" id="IPR036397">
    <property type="entry name" value="RNaseH_sf"/>
</dbReference>
<dbReference type="AlphaFoldDB" id="A0A2N0QCI6"/>
<comment type="caution">
    <text evidence="1">The sequence shown here is derived from an EMBL/GenBank/DDBJ whole genome shotgun (WGS) entry which is preliminary data.</text>
</comment>
<dbReference type="VEuPathDB" id="FungiDB:RhiirA1_451592"/>
<reference evidence="1 2" key="1">
    <citation type="submission" date="2016-04" db="EMBL/GenBank/DDBJ databases">
        <title>Genome analyses suggest a sexual origin of heterokaryosis in a supposedly ancient asexual fungus.</title>
        <authorList>
            <person name="Ropars J."/>
            <person name="Sedzielewska K."/>
            <person name="Noel J."/>
            <person name="Charron P."/>
            <person name="Farinelli L."/>
            <person name="Marton T."/>
            <person name="Kruger M."/>
            <person name="Pelin A."/>
            <person name="Brachmann A."/>
            <person name="Corradi N."/>
        </authorList>
    </citation>
    <scope>NUCLEOTIDE SEQUENCE [LARGE SCALE GENOMIC DNA]</scope>
    <source>
        <strain evidence="1 2">A5</strain>
    </source>
</reference>
<protein>
    <submittedName>
        <fullName evidence="1">Uncharacterized protein</fullName>
    </submittedName>
</protein>
<reference evidence="1 2" key="2">
    <citation type="submission" date="2017-09" db="EMBL/GenBank/DDBJ databases">
        <title>Extensive intraspecific genome diversity in a model arbuscular mycorrhizal fungus.</title>
        <authorList>
            <person name="Chen E.C."/>
            <person name="Morin E."/>
            <person name="Beaudet D."/>
            <person name="Noel J."/>
            <person name="Ndikumana S."/>
            <person name="Charron P."/>
            <person name="St-Onge C."/>
            <person name="Giorgi J."/>
            <person name="Grigoriev I.V."/>
            <person name="Roux C."/>
            <person name="Martin F.M."/>
            <person name="Corradi N."/>
        </authorList>
    </citation>
    <scope>NUCLEOTIDE SEQUENCE [LARGE SCALE GENOMIC DNA]</scope>
    <source>
        <strain evidence="1 2">A5</strain>
    </source>
</reference>
<evidence type="ECO:0000313" key="2">
    <source>
        <dbReference type="Proteomes" id="UP000232722"/>
    </source>
</evidence>
<dbReference type="Gene3D" id="3.30.420.10">
    <property type="entry name" value="Ribonuclease H-like superfamily/Ribonuclease H"/>
    <property type="match status" value="1"/>
</dbReference>
<dbReference type="Proteomes" id="UP000232722">
    <property type="component" value="Unassembled WGS sequence"/>
</dbReference>
<dbReference type="InterPro" id="IPR012337">
    <property type="entry name" value="RNaseH-like_sf"/>
</dbReference>
<name>A0A2N0QCI6_9GLOM</name>
<accession>A0A2N0QCI6</accession>
<dbReference type="SUPFAM" id="SSF53098">
    <property type="entry name" value="Ribonuclease H-like"/>
    <property type="match status" value="1"/>
</dbReference>
<organism evidence="1 2">
    <name type="scientific">Rhizophagus irregularis</name>
    <dbReference type="NCBI Taxonomy" id="588596"/>
    <lineage>
        <taxon>Eukaryota</taxon>
        <taxon>Fungi</taxon>
        <taxon>Fungi incertae sedis</taxon>
        <taxon>Mucoromycota</taxon>
        <taxon>Glomeromycotina</taxon>
        <taxon>Glomeromycetes</taxon>
        <taxon>Glomerales</taxon>
        <taxon>Glomeraceae</taxon>
        <taxon>Rhizophagus</taxon>
    </lineage>
</organism>
<dbReference type="VEuPathDB" id="FungiDB:RhiirFUN_016438"/>